<proteinExistence type="predicted"/>
<accession>A0ABU5NE06</accession>
<comment type="caution">
    <text evidence="1">The sequence shown here is derived from an EMBL/GenBank/DDBJ whole genome shotgun (WGS) entry which is preliminary data.</text>
</comment>
<protein>
    <submittedName>
        <fullName evidence="1">Uncharacterized protein</fullName>
    </submittedName>
</protein>
<name>A0ABU5NE06_9RICK</name>
<evidence type="ECO:0000313" key="1">
    <source>
        <dbReference type="EMBL" id="MEA0971403.1"/>
    </source>
</evidence>
<keyword evidence="2" id="KW-1185">Reference proteome</keyword>
<dbReference type="EMBL" id="JARJFB010000129">
    <property type="protein sequence ID" value="MEA0971403.1"/>
    <property type="molecule type" value="Genomic_DNA"/>
</dbReference>
<dbReference type="RefSeq" id="WP_322777304.1">
    <property type="nucleotide sequence ID" value="NZ_JARJFB010000129.1"/>
</dbReference>
<dbReference type="Proteomes" id="UP001291687">
    <property type="component" value="Unassembled WGS sequence"/>
</dbReference>
<organism evidence="1 2">
    <name type="scientific">Candidatus Megaera venefica</name>
    <dbReference type="NCBI Taxonomy" id="2055910"/>
    <lineage>
        <taxon>Bacteria</taxon>
        <taxon>Pseudomonadati</taxon>
        <taxon>Pseudomonadota</taxon>
        <taxon>Alphaproteobacteria</taxon>
        <taxon>Rickettsiales</taxon>
        <taxon>Rickettsiaceae</taxon>
        <taxon>Candidatus Megaera</taxon>
    </lineage>
</organism>
<sequence>MSKNEKWTDKKIQKLFEDKFLSKIHSPEFNFGCVFLYADIEKKDPRVGVITKDSRLRMISNQLSPNHIIMLSNALYSLVQQFASPITAFNFREELDALITEVMTNHDGGNA</sequence>
<evidence type="ECO:0000313" key="2">
    <source>
        <dbReference type="Proteomes" id="UP001291687"/>
    </source>
</evidence>
<reference evidence="1 2" key="1">
    <citation type="submission" date="2023-03" db="EMBL/GenBank/DDBJ databases">
        <title>Host association and intracellularity evolved multiple times independently in the Rickettsiales.</title>
        <authorList>
            <person name="Castelli M."/>
            <person name="Nardi T."/>
            <person name="Gammuto L."/>
            <person name="Bellinzona G."/>
            <person name="Sabaneyeva E."/>
            <person name="Potekhin A."/>
            <person name="Serra V."/>
            <person name="Petroni G."/>
            <person name="Sassera D."/>
        </authorList>
    </citation>
    <scope>NUCLEOTIDE SEQUENCE [LARGE SCALE GENOMIC DNA]</scope>
    <source>
        <strain evidence="1 2">Sr 2-6</strain>
    </source>
</reference>
<gene>
    <name evidence="1" type="ORF">Megvenef_01381</name>
</gene>